<proteinExistence type="predicted"/>
<dbReference type="AlphaFoldDB" id="A0A7R8CPY8"/>
<protein>
    <submittedName>
        <fullName evidence="1">(salmon louse) hypothetical protein</fullName>
    </submittedName>
</protein>
<name>A0A7R8CPY8_LEPSM</name>
<reference evidence="1" key="1">
    <citation type="submission" date="2021-02" db="EMBL/GenBank/DDBJ databases">
        <authorList>
            <person name="Bekaert M."/>
        </authorList>
    </citation>
    <scope>NUCLEOTIDE SEQUENCE</scope>
    <source>
        <strain evidence="1">IoA-00</strain>
    </source>
</reference>
<dbReference type="EMBL" id="HG994582">
    <property type="protein sequence ID" value="CAF2888133.1"/>
    <property type="molecule type" value="Genomic_DNA"/>
</dbReference>
<evidence type="ECO:0000313" key="1">
    <source>
        <dbReference type="EMBL" id="CAF2888133.1"/>
    </source>
</evidence>
<sequence>MSLIAPIGALPGYFMGNVCAKNGTRRSRTLAEVVHESLGLFDFNDIPLTNIKKSPVLKHFYFYLMDREKPEHVNAFFFYISYLLNRQELNEITSISLKSSFQFYELIKNSKIHSLKIIKTFFDDNNSEYFVPLKNRILYEELSDAVLEKDCSDNYDSNIKLLEKAFCDSSVTILENLYKQYIHEPLEAKSCHLD</sequence>
<dbReference type="Proteomes" id="UP000675881">
    <property type="component" value="Chromosome 3"/>
</dbReference>
<organism evidence="1 2">
    <name type="scientific">Lepeophtheirus salmonis</name>
    <name type="common">Salmon louse</name>
    <name type="synonym">Caligus salmonis</name>
    <dbReference type="NCBI Taxonomy" id="72036"/>
    <lineage>
        <taxon>Eukaryota</taxon>
        <taxon>Metazoa</taxon>
        <taxon>Ecdysozoa</taxon>
        <taxon>Arthropoda</taxon>
        <taxon>Crustacea</taxon>
        <taxon>Multicrustacea</taxon>
        <taxon>Hexanauplia</taxon>
        <taxon>Copepoda</taxon>
        <taxon>Siphonostomatoida</taxon>
        <taxon>Caligidae</taxon>
        <taxon>Lepeophtheirus</taxon>
    </lineage>
</organism>
<accession>A0A7R8CPY8</accession>
<evidence type="ECO:0000313" key="2">
    <source>
        <dbReference type="Proteomes" id="UP000675881"/>
    </source>
</evidence>
<keyword evidence="2" id="KW-1185">Reference proteome</keyword>
<gene>
    <name evidence="1" type="ORF">LSAA_7817</name>
</gene>